<dbReference type="EMBL" id="BSXV01000095">
    <property type="protein sequence ID" value="GME87442.1"/>
    <property type="molecule type" value="Genomic_DNA"/>
</dbReference>
<keyword evidence="2" id="KW-1185">Reference proteome</keyword>
<comment type="caution">
    <text evidence="1">The sequence shown here is derived from an EMBL/GenBank/DDBJ whole genome shotgun (WGS) entry which is preliminary data.</text>
</comment>
<organism evidence="1 2">
    <name type="scientific">Candida boidinii</name>
    <name type="common">Yeast</name>
    <dbReference type="NCBI Taxonomy" id="5477"/>
    <lineage>
        <taxon>Eukaryota</taxon>
        <taxon>Fungi</taxon>
        <taxon>Dikarya</taxon>
        <taxon>Ascomycota</taxon>
        <taxon>Saccharomycotina</taxon>
        <taxon>Pichiomycetes</taxon>
        <taxon>Pichiales</taxon>
        <taxon>Pichiaceae</taxon>
        <taxon>Ogataea</taxon>
        <taxon>Ogataea/Candida clade</taxon>
    </lineage>
</organism>
<protein>
    <submittedName>
        <fullName evidence="1">Unnamed protein product</fullName>
    </submittedName>
</protein>
<accession>A0ACB5TER4</accession>
<reference evidence="1" key="1">
    <citation type="submission" date="2023-04" db="EMBL/GenBank/DDBJ databases">
        <title>Candida boidinii NBRC 1967.</title>
        <authorList>
            <person name="Ichikawa N."/>
            <person name="Sato H."/>
            <person name="Tonouchi N."/>
        </authorList>
    </citation>
    <scope>NUCLEOTIDE SEQUENCE</scope>
    <source>
        <strain evidence="1">NBRC 1967</strain>
    </source>
</reference>
<evidence type="ECO:0000313" key="1">
    <source>
        <dbReference type="EMBL" id="GME87442.1"/>
    </source>
</evidence>
<sequence>MARKSTRRAREPAPEEHGLDEVDSFSQEREKILLDQAGWSGKQDEEESEDSETNVLDIEESDDESEDEEDYKKKFQGPVDEDEEGYFVDGNDDEESEEEGWGASKENYYGADDMDDDDSKEMEAEALKQQKKHLEDLNMDDYMIDEMEDEWKKESRAEEEDNIKTKATNIIDSSVISSDLTTKDQLDLLRSVHPEFIPLSKELTSLRPQLEIFKKSKETNEMSKIKFTALSAYLGTIGVYFALFVSNFAKKEPFSMQEENVMSGILNAREIWRQASSLPDEIPDSVVSHSVDSASASDLAENNSDMDSDSDDNEESELEDNNDSISDDNNDDDEIDFSKRRSIKKLHKKTAEDIDEIDAEEKQGRRKTLRFYTSKIDQQENKKDSKFTGDQDIPYKERLFERQQRLVEEAKKRGDRSNKSAPGVDLGNDDDDFEDDNLSTNNDKDYYDSIVRQKSEGKHSRKEAHELAVKASRTGKLEELNEEIGENGKRALNYQIMKNKGLTAHRKKENRNARVKKRRKYAQAQKKLKSVRAVYKTPSGAYGGETSGIKKNLSKSVKLV</sequence>
<dbReference type="Proteomes" id="UP001165101">
    <property type="component" value="Unassembled WGS sequence"/>
</dbReference>
<proteinExistence type="predicted"/>
<evidence type="ECO:0000313" key="2">
    <source>
        <dbReference type="Proteomes" id="UP001165101"/>
    </source>
</evidence>
<name>A0ACB5TER4_CANBO</name>
<gene>
    <name evidence="1" type="ORF">Cboi01_000037100</name>
</gene>